<feature type="domain" description="4'-phosphopantetheinyl transferase N-terminal" evidence="4">
    <location>
        <begin position="26"/>
        <end position="115"/>
    </location>
</feature>
<dbReference type="GO" id="GO:0000287">
    <property type="term" value="F:magnesium ion binding"/>
    <property type="evidence" value="ECO:0007669"/>
    <property type="project" value="InterPro"/>
</dbReference>
<evidence type="ECO:0000256" key="2">
    <source>
        <dbReference type="ARBA" id="ARBA00022679"/>
    </source>
</evidence>
<keyword evidence="2 5" id="KW-0808">Transferase</keyword>
<dbReference type="PANTHER" id="PTHR12215:SF10">
    <property type="entry name" value="L-AMINOADIPATE-SEMIALDEHYDE DEHYDROGENASE-PHOSPHOPANTETHEINYL TRANSFERASE"/>
    <property type="match status" value="1"/>
</dbReference>
<reference evidence="5 6" key="1">
    <citation type="submission" date="2019-12" db="EMBL/GenBank/DDBJ databases">
        <title>Paraburkholderia acidiphila 7Q-K02 sp. nov and Paraburkholderia acidisoli DHF22 sp. nov., two strains isolated from forest soil.</title>
        <authorList>
            <person name="Gao Z."/>
            <person name="Qiu L."/>
        </authorList>
    </citation>
    <scope>NUCLEOTIDE SEQUENCE [LARGE SCALE GENOMIC DNA]</scope>
    <source>
        <strain evidence="5 6">DHF22</strain>
    </source>
</reference>
<dbReference type="PANTHER" id="PTHR12215">
    <property type="entry name" value="PHOSPHOPANTETHEINE TRANSFERASE"/>
    <property type="match status" value="1"/>
</dbReference>
<dbReference type="Gene3D" id="3.90.470.20">
    <property type="entry name" value="4'-phosphopantetheinyl transferase domain"/>
    <property type="match status" value="2"/>
</dbReference>
<evidence type="ECO:0000313" key="5">
    <source>
        <dbReference type="EMBL" id="QGZ60774.1"/>
    </source>
</evidence>
<sequence>MPSSLLAPPAPHVVHVWQWDLDDHASEREIDQYWATLSPEERERAGKFRFDIHRRRYVAGRGAARSLLARYLALPPHAVAIDYGPEGKPRCATQAAHWTLHFNLSHSEHIAALAVANGFEIGIDVENVRVIEESLPTQVFSWRELAAFDALPHAEREAVFFETWARKEACLKALGTGFILPPDHFEFDLGAHGDTTPRYVGGDAQEAAQWRIRALAVNPACAGAVAARRTDWSIVRMNGVSGLN</sequence>
<protein>
    <submittedName>
        <fullName evidence="5">4'-phosphopantetheinyl transferase superfamily protein</fullName>
    </submittedName>
</protein>
<dbReference type="RefSeq" id="WP_158948622.1">
    <property type="nucleotide sequence ID" value="NZ_CP046913.1"/>
</dbReference>
<dbReference type="InterPro" id="IPR055066">
    <property type="entry name" value="AASDHPPT_N"/>
</dbReference>
<dbReference type="Proteomes" id="UP000433577">
    <property type="component" value="Chromosome 1"/>
</dbReference>
<gene>
    <name evidence="5" type="ORF">FAZ98_02940</name>
</gene>
<dbReference type="InterPro" id="IPR050559">
    <property type="entry name" value="P-Pant_transferase_sf"/>
</dbReference>
<dbReference type="Pfam" id="PF01648">
    <property type="entry name" value="ACPS"/>
    <property type="match status" value="1"/>
</dbReference>
<keyword evidence="6" id="KW-1185">Reference proteome</keyword>
<dbReference type="GO" id="GO:0005829">
    <property type="term" value="C:cytosol"/>
    <property type="evidence" value="ECO:0007669"/>
    <property type="project" value="TreeGrafter"/>
</dbReference>
<dbReference type="Pfam" id="PF22624">
    <property type="entry name" value="AASDHPPT_N"/>
    <property type="match status" value="1"/>
</dbReference>
<evidence type="ECO:0000259" key="3">
    <source>
        <dbReference type="Pfam" id="PF01648"/>
    </source>
</evidence>
<dbReference type="GO" id="GO:0019878">
    <property type="term" value="P:lysine biosynthetic process via aminoadipic acid"/>
    <property type="evidence" value="ECO:0007669"/>
    <property type="project" value="TreeGrafter"/>
</dbReference>
<evidence type="ECO:0000259" key="4">
    <source>
        <dbReference type="Pfam" id="PF22624"/>
    </source>
</evidence>
<accession>A0A7Z2JER7</accession>
<evidence type="ECO:0000256" key="1">
    <source>
        <dbReference type="ARBA" id="ARBA00010990"/>
    </source>
</evidence>
<dbReference type="SUPFAM" id="SSF56214">
    <property type="entry name" value="4'-phosphopantetheinyl transferase"/>
    <property type="match status" value="2"/>
</dbReference>
<dbReference type="InterPro" id="IPR037143">
    <property type="entry name" value="4-PPantetheinyl_Trfase_dom_sf"/>
</dbReference>
<feature type="domain" description="4'-phosphopantetheinyl transferase" evidence="3">
    <location>
        <begin position="121"/>
        <end position="207"/>
    </location>
</feature>
<dbReference type="EMBL" id="CP046913">
    <property type="protein sequence ID" value="QGZ60774.1"/>
    <property type="molecule type" value="Genomic_DNA"/>
</dbReference>
<dbReference type="AlphaFoldDB" id="A0A7Z2JER7"/>
<dbReference type="GO" id="GO:0008897">
    <property type="term" value="F:holo-[acyl-carrier-protein] synthase activity"/>
    <property type="evidence" value="ECO:0007669"/>
    <property type="project" value="InterPro"/>
</dbReference>
<proteinExistence type="inferred from homology"/>
<evidence type="ECO:0000313" key="6">
    <source>
        <dbReference type="Proteomes" id="UP000433577"/>
    </source>
</evidence>
<organism evidence="5 6">
    <name type="scientific">Paraburkholderia acidisoli</name>
    <dbReference type="NCBI Taxonomy" id="2571748"/>
    <lineage>
        <taxon>Bacteria</taxon>
        <taxon>Pseudomonadati</taxon>
        <taxon>Pseudomonadota</taxon>
        <taxon>Betaproteobacteria</taxon>
        <taxon>Burkholderiales</taxon>
        <taxon>Burkholderiaceae</taxon>
        <taxon>Paraburkholderia</taxon>
    </lineage>
</organism>
<dbReference type="OrthoDB" id="9808281at2"/>
<dbReference type="KEGG" id="pacs:FAZ98_02940"/>
<name>A0A7Z2JER7_9BURK</name>
<dbReference type="InterPro" id="IPR008278">
    <property type="entry name" value="4-PPantetheinyl_Trfase_dom"/>
</dbReference>
<comment type="similarity">
    <text evidence="1">Belongs to the P-Pant transferase superfamily. Gsp/Sfp/HetI/AcpT family.</text>
</comment>